<evidence type="ECO:0000256" key="1">
    <source>
        <dbReference type="ARBA" id="ARBA00010641"/>
    </source>
</evidence>
<dbReference type="EMBL" id="BOPG01000086">
    <property type="protein sequence ID" value="GIJ63043.1"/>
    <property type="molecule type" value="Genomic_DNA"/>
</dbReference>
<keyword evidence="4" id="KW-0804">Transcription</keyword>
<comment type="similarity">
    <text evidence="1">Belongs to the sigma-70 factor family. ECF subfamily.</text>
</comment>
<accession>A0A8J4E6D4</accession>
<sequence length="109" mass="11218">MTAPPGSATRAEAPAGPAVRSRTVLPPSAVACLAAVLILRDVLGWSAREVADLLGTTVAGVNSALQRARATLAAAPTPPTAVVDDRQRRVLDAFLPAWHAADFGLSDRP</sequence>
<dbReference type="InterPro" id="IPR013249">
    <property type="entry name" value="RNA_pol_sigma70_r4_t2"/>
</dbReference>
<keyword evidence="3" id="KW-0731">Sigma factor</keyword>
<gene>
    <name evidence="6" type="ORF">Vau01_105590</name>
</gene>
<dbReference type="Gene3D" id="1.10.10.10">
    <property type="entry name" value="Winged helix-like DNA-binding domain superfamily/Winged helix DNA-binding domain"/>
    <property type="match status" value="1"/>
</dbReference>
<feature type="domain" description="RNA polymerase sigma factor 70 region 4 type 2" evidence="5">
    <location>
        <begin position="35"/>
        <end position="72"/>
    </location>
</feature>
<dbReference type="AlphaFoldDB" id="A0A8J4E6D4"/>
<reference evidence="6" key="1">
    <citation type="submission" date="2021-01" db="EMBL/GenBank/DDBJ databases">
        <title>Whole genome shotgun sequence of Virgisporangium aurantiacum NBRC 16421.</title>
        <authorList>
            <person name="Komaki H."/>
            <person name="Tamura T."/>
        </authorList>
    </citation>
    <scope>NUCLEOTIDE SEQUENCE</scope>
    <source>
        <strain evidence="6">NBRC 16421</strain>
    </source>
</reference>
<comment type="caution">
    <text evidence="6">The sequence shown here is derived from an EMBL/GenBank/DDBJ whole genome shotgun (WGS) entry which is preliminary data.</text>
</comment>
<evidence type="ECO:0000313" key="7">
    <source>
        <dbReference type="Proteomes" id="UP000612585"/>
    </source>
</evidence>
<evidence type="ECO:0000256" key="3">
    <source>
        <dbReference type="ARBA" id="ARBA00023082"/>
    </source>
</evidence>
<dbReference type="GO" id="GO:0003677">
    <property type="term" value="F:DNA binding"/>
    <property type="evidence" value="ECO:0007669"/>
    <property type="project" value="InterPro"/>
</dbReference>
<dbReference type="SUPFAM" id="SSF88659">
    <property type="entry name" value="Sigma3 and sigma4 domains of RNA polymerase sigma factors"/>
    <property type="match status" value="1"/>
</dbReference>
<protein>
    <recommendedName>
        <fullName evidence="5">RNA polymerase sigma factor 70 region 4 type 2 domain-containing protein</fullName>
    </recommendedName>
</protein>
<name>A0A8J4E6D4_9ACTN</name>
<proteinExistence type="inferred from homology"/>
<evidence type="ECO:0000256" key="2">
    <source>
        <dbReference type="ARBA" id="ARBA00023015"/>
    </source>
</evidence>
<dbReference type="InterPro" id="IPR036388">
    <property type="entry name" value="WH-like_DNA-bd_sf"/>
</dbReference>
<evidence type="ECO:0000256" key="4">
    <source>
        <dbReference type="ARBA" id="ARBA00023163"/>
    </source>
</evidence>
<dbReference type="GO" id="GO:0016987">
    <property type="term" value="F:sigma factor activity"/>
    <property type="evidence" value="ECO:0007669"/>
    <property type="project" value="UniProtKB-KW"/>
</dbReference>
<evidence type="ECO:0000313" key="6">
    <source>
        <dbReference type="EMBL" id="GIJ63043.1"/>
    </source>
</evidence>
<dbReference type="InterPro" id="IPR013324">
    <property type="entry name" value="RNA_pol_sigma_r3/r4-like"/>
</dbReference>
<evidence type="ECO:0000259" key="5">
    <source>
        <dbReference type="Pfam" id="PF08281"/>
    </source>
</evidence>
<keyword evidence="7" id="KW-1185">Reference proteome</keyword>
<organism evidence="6 7">
    <name type="scientific">Virgisporangium aurantiacum</name>
    <dbReference type="NCBI Taxonomy" id="175570"/>
    <lineage>
        <taxon>Bacteria</taxon>
        <taxon>Bacillati</taxon>
        <taxon>Actinomycetota</taxon>
        <taxon>Actinomycetes</taxon>
        <taxon>Micromonosporales</taxon>
        <taxon>Micromonosporaceae</taxon>
        <taxon>Virgisporangium</taxon>
    </lineage>
</organism>
<dbReference type="Pfam" id="PF08281">
    <property type="entry name" value="Sigma70_r4_2"/>
    <property type="match status" value="1"/>
</dbReference>
<keyword evidence="2" id="KW-0805">Transcription regulation</keyword>
<dbReference type="GO" id="GO:0006352">
    <property type="term" value="P:DNA-templated transcription initiation"/>
    <property type="evidence" value="ECO:0007669"/>
    <property type="project" value="InterPro"/>
</dbReference>
<dbReference type="Proteomes" id="UP000612585">
    <property type="component" value="Unassembled WGS sequence"/>
</dbReference>